<evidence type="ECO:0000256" key="10">
    <source>
        <dbReference type="PROSITE-ProRule" id="PRU00708"/>
    </source>
</evidence>
<sequence length="447" mass="51378">MKGRGILPDDVTMNTTLCFLCKAGMMDVAMDLYDSRAEFGLSVSCMAYNYLINTLVGDGTIDEAYRVLRNSIEHGYFPGKKTFSIISDALCREGKLDKMKELVFVALDRNIMPNDLTYDKFISALCRAKSTYVPLINGFNKLSRGDIAARLLIEMQEKGYHPKRKLYGEVICCLCQTDDAEKQVFRLLEMQLARLQPSSRIYNFFIDGAGHARNLELARQVYEMMTRSGLLPDLNSDILMLQSYLKSEKITDALNFFHEAYKRRDRRKLWQTMIVGFCKVNKPEHALQIFEIMKANKLPSLESFEELVKLYCHHRQYYKVVELINDMTQIGRPISSFIGNVLLLNSLRTRKLYDAWACLSHKQNLTPVSWKLGQLVLKIKEESKCEEQDKFSLISRVGIQQLQLLIFFLAVFHVLSSFLIFSLGTAKTLNKEQTVESPGLNIMTTMF</sequence>
<dbReference type="PANTHER" id="PTHR47447:SF24">
    <property type="entry name" value="PENTATRICOPEPTIDE REPEAT-CONTAINING PROTEIN"/>
    <property type="match status" value="1"/>
</dbReference>
<dbReference type="InterPro" id="IPR002885">
    <property type="entry name" value="PPR_rpt"/>
</dbReference>
<dbReference type="Pfam" id="PF03094">
    <property type="entry name" value="Mlo"/>
    <property type="match status" value="1"/>
</dbReference>
<evidence type="ECO:0000256" key="12">
    <source>
        <dbReference type="SAM" id="Phobius"/>
    </source>
</evidence>
<evidence type="ECO:0000256" key="11">
    <source>
        <dbReference type="RuleBase" id="RU280816"/>
    </source>
</evidence>
<dbReference type="PANTHER" id="PTHR47447">
    <property type="entry name" value="OS03G0856100 PROTEIN"/>
    <property type="match status" value="1"/>
</dbReference>
<feature type="repeat" description="PPR" evidence="10">
    <location>
        <begin position="44"/>
        <end position="78"/>
    </location>
</feature>
<reference evidence="13" key="1">
    <citation type="submission" date="2023-05" db="EMBL/GenBank/DDBJ databases">
        <authorList>
            <person name="Huff M."/>
        </authorList>
    </citation>
    <scope>NUCLEOTIDE SEQUENCE</scope>
</reference>
<dbReference type="NCBIfam" id="TIGR00756">
    <property type="entry name" value="PPR"/>
    <property type="match status" value="2"/>
</dbReference>
<evidence type="ECO:0000256" key="5">
    <source>
        <dbReference type="ARBA" id="ARBA00022737"/>
    </source>
</evidence>
<feature type="repeat" description="PPR" evidence="10">
    <location>
        <begin position="128"/>
        <end position="162"/>
    </location>
</feature>
<keyword evidence="11" id="KW-0112">Calmodulin-binding</keyword>
<gene>
    <name evidence="11" type="primary">MLO</name>
    <name evidence="13" type="ORF">FPE_LOCUS29893</name>
</gene>
<dbReference type="PROSITE" id="PS51375">
    <property type="entry name" value="PPR"/>
    <property type="match status" value="5"/>
</dbReference>
<evidence type="ECO:0000256" key="9">
    <source>
        <dbReference type="ARBA" id="ARBA00023265"/>
    </source>
</evidence>
<protein>
    <recommendedName>
        <fullName evidence="11">MLO-like protein</fullName>
    </recommendedName>
</protein>
<organism evidence="13 14">
    <name type="scientific">Fraxinus pennsylvanica</name>
    <dbReference type="NCBI Taxonomy" id="56036"/>
    <lineage>
        <taxon>Eukaryota</taxon>
        <taxon>Viridiplantae</taxon>
        <taxon>Streptophyta</taxon>
        <taxon>Embryophyta</taxon>
        <taxon>Tracheophyta</taxon>
        <taxon>Spermatophyta</taxon>
        <taxon>Magnoliopsida</taxon>
        <taxon>eudicotyledons</taxon>
        <taxon>Gunneridae</taxon>
        <taxon>Pentapetalae</taxon>
        <taxon>asterids</taxon>
        <taxon>lamiids</taxon>
        <taxon>Lamiales</taxon>
        <taxon>Oleaceae</taxon>
        <taxon>Oleeae</taxon>
        <taxon>Fraxinus</taxon>
    </lineage>
</organism>
<keyword evidence="8 11" id="KW-0472">Membrane</keyword>
<feature type="repeat" description="PPR" evidence="10">
    <location>
        <begin position="198"/>
        <end position="232"/>
    </location>
</feature>
<dbReference type="InterPro" id="IPR011990">
    <property type="entry name" value="TPR-like_helical_dom_sf"/>
</dbReference>
<evidence type="ECO:0000313" key="13">
    <source>
        <dbReference type="EMBL" id="CAI9782463.1"/>
    </source>
</evidence>
<evidence type="ECO:0000256" key="6">
    <source>
        <dbReference type="ARBA" id="ARBA00022821"/>
    </source>
</evidence>
<keyword evidence="5" id="KW-0677">Repeat</keyword>
<keyword evidence="14" id="KW-1185">Reference proteome</keyword>
<dbReference type="InterPro" id="IPR004326">
    <property type="entry name" value="Mlo"/>
</dbReference>
<evidence type="ECO:0000313" key="14">
    <source>
        <dbReference type="Proteomes" id="UP000834106"/>
    </source>
</evidence>
<proteinExistence type="inferred from homology"/>
<feature type="transmembrane region" description="Helical" evidence="12">
    <location>
        <begin position="402"/>
        <end position="423"/>
    </location>
</feature>
<comment type="function">
    <text evidence="11">May be involved in modulation of pathogen defense and leaf cell death.</text>
</comment>
<comment type="subcellular location">
    <subcellularLocation>
        <location evidence="1 11">Membrane</location>
        <topology evidence="1 11">Multi-pass membrane protein</topology>
    </subcellularLocation>
</comment>
<feature type="repeat" description="PPR" evidence="10">
    <location>
        <begin position="9"/>
        <end position="43"/>
    </location>
</feature>
<evidence type="ECO:0000256" key="3">
    <source>
        <dbReference type="ARBA" id="ARBA00007626"/>
    </source>
</evidence>
<evidence type="ECO:0000256" key="8">
    <source>
        <dbReference type="ARBA" id="ARBA00023136"/>
    </source>
</evidence>
<evidence type="ECO:0000256" key="2">
    <source>
        <dbReference type="ARBA" id="ARBA00006574"/>
    </source>
</evidence>
<keyword evidence="4 11" id="KW-0812">Transmembrane</keyword>
<keyword evidence="9 11" id="KW-0568">Pathogenesis-related protein</keyword>
<dbReference type="GO" id="GO:0005516">
    <property type="term" value="F:calmodulin binding"/>
    <property type="evidence" value="ECO:0007669"/>
    <property type="project" value="UniProtKB-KW"/>
</dbReference>
<comment type="domain">
    <text evidence="11">The C-terminus contains a calmodulin-binding domain, which binds calmodulin in a calcium-dependent fashion.</text>
</comment>
<dbReference type="Proteomes" id="UP000834106">
    <property type="component" value="Chromosome 19"/>
</dbReference>
<dbReference type="Gene3D" id="1.25.40.10">
    <property type="entry name" value="Tetratricopeptide repeat domain"/>
    <property type="match status" value="3"/>
</dbReference>
<dbReference type="GO" id="GO:0016020">
    <property type="term" value="C:membrane"/>
    <property type="evidence" value="ECO:0007669"/>
    <property type="project" value="UniProtKB-SubCell"/>
</dbReference>
<name>A0AAD2A7C7_9LAMI</name>
<evidence type="ECO:0000256" key="4">
    <source>
        <dbReference type="ARBA" id="ARBA00022692"/>
    </source>
</evidence>
<evidence type="ECO:0000256" key="1">
    <source>
        <dbReference type="ARBA" id="ARBA00004141"/>
    </source>
</evidence>
<dbReference type="GO" id="GO:0006952">
    <property type="term" value="P:defense response"/>
    <property type="evidence" value="ECO:0007669"/>
    <property type="project" value="UniProtKB-KW"/>
</dbReference>
<evidence type="ECO:0000256" key="7">
    <source>
        <dbReference type="ARBA" id="ARBA00022989"/>
    </source>
</evidence>
<dbReference type="AlphaFoldDB" id="A0AAD2A7C7"/>
<dbReference type="EMBL" id="OU503054">
    <property type="protein sequence ID" value="CAI9782463.1"/>
    <property type="molecule type" value="Genomic_DNA"/>
</dbReference>
<feature type="repeat" description="PPR" evidence="10">
    <location>
        <begin position="266"/>
        <end position="300"/>
    </location>
</feature>
<comment type="similarity">
    <text evidence="3">Belongs to the PPR family. P subfamily.</text>
</comment>
<comment type="similarity">
    <text evidence="2 11">Belongs to the MLO family.</text>
</comment>
<accession>A0AAD2A7C7</accession>
<keyword evidence="7 11" id="KW-1133">Transmembrane helix</keyword>
<dbReference type="Pfam" id="PF01535">
    <property type="entry name" value="PPR"/>
    <property type="match status" value="6"/>
</dbReference>
<keyword evidence="6 11" id="KW-0611">Plant defense</keyword>